<dbReference type="InterPro" id="IPR036390">
    <property type="entry name" value="WH_DNA-bd_sf"/>
</dbReference>
<dbReference type="PROSITE" id="PS01117">
    <property type="entry name" value="HTH_MARR_1"/>
    <property type="match status" value="1"/>
</dbReference>
<feature type="domain" description="HTH marR-type" evidence="4">
    <location>
        <begin position="28"/>
        <end position="160"/>
    </location>
</feature>
<keyword evidence="2" id="KW-0238">DNA-binding</keyword>
<keyword evidence="3" id="KW-0804">Transcription</keyword>
<evidence type="ECO:0000256" key="3">
    <source>
        <dbReference type="ARBA" id="ARBA00023163"/>
    </source>
</evidence>
<keyword evidence="6" id="KW-1185">Reference proteome</keyword>
<dbReference type="PROSITE" id="PS50995">
    <property type="entry name" value="HTH_MARR_2"/>
    <property type="match status" value="1"/>
</dbReference>
<protein>
    <submittedName>
        <fullName evidence="5">MarR family winged helix-turn-helix transcriptional regulator</fullName>
    </submittedName>
</protein>
<reference evidence="6" key="1">
    <citation type="journal article" date="2019" name="Int. J. Syst. Evol. Microbiol.">
        <title>The Global Catalogue of Microorganisms (GCM) 10K type strain sequencing project: providing services to taxonomists for standard genome sequencing and annotation.</title>
        <authorList>
            <consortium name="The Broad Institute Genomics Platform"/>
            <consortium name="The Broad Institute Genome Sequencing Center for Infectious Disease"/>
            <person name="Wu L."/>
            <person name="Ma J."/>
        </authorList>
    </citation>
    <scope>NUCLEOTIDE SEQUENCE [LARGE SCALE GENOMIC DNA]</scope>
    <source>
        <strain evidence="6">IBRC 10765</strain>
    </source>
</reference>
<name>A0ABV7ZWC0_9GAMM</name>
<evidence type="ECO:0000313" key="6">
    <source>
        <dbReference type="Proteomes" id="UP001595617"/>
    </source>
</evidence>
<dbReference type="InterPro" id="IPR000835">
    <property type="entry name" value="HTH_MarR-typ"/>
</dbReference>
<dbReference type="PANTHER" id="PTHR42756">
    <property type="entry name" value="TRANSCRIPTIONAL REGULATOR, MARR"/>
    <property type="match status" value="1"/>
</dbReference>
<dbReference type="Pfam" id="PF01047">
    <property type="entry name" value="MarR"/>
    <property type="match status" value="1"/>
</dbReference>
<dbReference type="SMART" id="SM00347">
    <property type="entry name" value="HTH_MARR"/>
    <property type="match status" value="1"/>
</dbReference>
<dbReference type="EMBL" id="JBHRYR010000002">
    <property type="protein sequence ID" value="MFC3852460.1"/>
    <property type="molecule type" value="Genomic_DNA"/>
</dbReference>
<evidence type="ECO:0000256" key="2">
    <source>
        <dbReference type="ARBA" id="ARBA00023125"/>
    </source>
</evidence>
<evidence type="ECO:0000259" key="4">
    <source>
        <dbReference type="PROSITE" id="PS50995"/>
    </source>
</evidence>
<dbReference type="InterPro" id="IPR023187">
    <property type="entry name" value="Tscrpt_reg_MarR-type_CS"/>
</dbReference>
<gene>
    <name evidence="5" type="ORF">ACFOOG_06395</name>
</gene>
<accession>A0ABV7ZWC0</accession>
<organism evidence="5 6">
    <name type="scientific">Saccharospirillum mangrovi</name>
    <dbReference type="NCBI Taxonomy" id="2161747"/>
    <lineage>
        <taxon>Bacteria</taxon>
        <taxon>Pseudomonadati</taxon>
        <taxon>Pseudomonadota</taxon>
        <taxon>Gammaproteobacteria</taxon>
        <taxon>Oceanospirillales</taxon>
        <taxon>Saccharospirillaceae</taxon>
        <taxon>Saccharospirillum</taxon>
    </lineage>
</organism>
<proteinExistence type="predicted"/>
<keyword evidence="1" id="KW-0805">Transcription regulation</keyword>
<dbReference type="Gene3D" id="1.10.10.10">
    <property type="entry name" value="Winged helix-like DNA-binding domain superfamily/Winged helix DNA-binding domain"/>
    <property type="match status" value="1"/>
</dbReference>
<dbReference type="InterPro" id="IPR036388">
    <property type="entry name" value="WH-like_DNA-bd_sf"/>
</dbReference>
<dbReference type="PANTHER" id="PTHR42756:SF1">
    <property type="entry name" value="TRANSCRIPTIONAL REPRESSOR OF EMRAB OPERON"/>
    <property type="match status" value="1"/>
</dbReference>
<dbReference type="SUPFAM" id="SSF46785">
    <property type="entry name" value="Winged helix' DNA-binding domain"/>
    <property type="match status" value="1"/>
</dbReference>
<sequence>MRSSLALNATVMESGRYEGEQQMNEDKHYEVIEAIRRIIRATDVHSRRLVKESGLTSAQILIMHAIGSERFHNTSKIAEEVSLSQATVTNIVERLELRGLIMRQRDQRDKRKVNLWLSDKGREVINNAPRLLQQHFVERFDRLDTWEQHMIVASLQRVALLMDAHDLDASPILDVGLLTSHPE</sequence>
<evidence type="ECO:0000313" key="5">
    <source>
        <dbReference type="EMBL" id="MFC3852460.1"/>
    </source>
</evidence>
<dbReference type="PRINTS" id="PR00598">
    <property type="entry name" value="HTHMARR"/>
</dbReference>
<dbReference type="Proteomes" id="UP001595617">
    <property type="component" value="Unassembled WGS sequence"/>
</dbReference>
<comment type="caution">
    <text evidence="5">The sequence shown here is derived from an EMBL/GenBank/DDBJ whole genome shotgun (WGS) entry which is preliminary data.</text>
</comment>
<evidence type="ECO:0000256" key="1">
    <source>
        <dbReference type="ARBA" id="ARBA00023015"/>
    </source>
</evidence>
<dbReference type="RefSeq" id="WP_380694607.1">
    <property type="nucleotide sequence ID" value="NZ_JBHRYR010000002.1"/>
</dbReference>